<feature type="transmembrane region" description="Helical" evidence="1">
    <location>
        <begin position="21"/>
        <end position="43"/>
    </location>
</feature>
<proteinExistence type="predicted"/>
<name>A0A853IXP9_9BURK</name>
<protein>
    <submittedName>
        <fullName evidence="2">Prepilin-type N-terminal cleavage/methylation domain-containing protein</fullName>
    </submittedName>
</protein>
<evidence type="ECO:0000313" key="2">
    <source>
        <dbReference type="EMBL" id="NZA02907.1"/>
    </source>
</evidence>
<keyword evidence="1" id="KW-1133">Transmembrane helix</keyword>
<evidence type="ECO:0000256" key="1">
    <source>
        <dbReference type="SAM" id="Phobius"/>
    </source>
</evidence>
<gene>
    <name evidence="2" type="ORF">H0I39_16300</name>
</gene>
<dbReference type="RefSeq" id="WP_180551187.1">
    <property type="nucleotide sequence ID" value="NZ_JACCKX010000001.1"/>
</dbReference>
<comment type="caution">
    <text evidence="2">The sequence shown here is derived from an EMBL/GenBank/DDBJ whole genome shotgun (WGS) entry which is preliminary data.</text>
</comment>
<dbReference type="InterPro" id="IPR045584">
    <property type="entry name" value="Pilin-like"/>
</dbReference>
<dbReference type="NCBIfam" id="TIGR02532">
    <property type="entry name" value="IV_pilin_GFxxxE"/>
    <property type="match status" value="1"/>
</dbReference>
<reference evidence="2 3" key="1">
    <citation type="submission" date="2020-07" db="EMBL/GenBank/DDBJ databases">
        <authorList>
            <person name="Maaloum M."/>
        </authorList>
    </citation>
    <scope>NUCLEOTIDE SEQUENCE [LARGE SCALE GENOMIC DNA]</scope>
    <source>
        <strain evidence="2 3">GCS-AN-3</strain>
    </source>
</reference>
<accession>A0A853IXP9</accession>
<dbReference type="PROSITE" id="PS00409">
    <property type="entry name" value="PROKAR_NTER_METHYL"/>
    <property type="match status" value="1"/>
</dbReference>
<evidence type="ECO:0000313" key="3">
    <source>
        <dbReference type="Proteomes" id="UP000589716"/>
    </source>
</evidence>
<keyword evidence="1" id="KW-0472">Membrane</keyword>
<organism evidence="2 3">
    <name type="scientific">Ottowia beijingensis</name>
    <dbReference type="NCBI Taxonomy" id="1207057"/>
    <lineage>
        <taxon>Bacteria</taxon>
        <taxon>Pseudomonadati</taxon>
        <taxon>Pseudomonadota</taxon>
        <taxon>Betaproteobacteria</taxon>
        <taxon>Burkholderiales</taxon>
        <taxon>Comamonadaceae</taxon>
        <taxon>Ottowia</taxon>
    </lineage>
</organism>
<keyword evidence="3" id="KW-1185">Reference proteome</keyword>
<dbReference type="InterPro" id="IPR012902">
    <property type="entry name" value="N_methyl_site"/>
</dbReference>
<keyword evidence="1" id="KW-0812">Transmembrane</keyword>
<dbReference type="EMBL" id="JACCKX010000001">
    <property type="protein sequence ID" value="NZA02907.1"/>
    <property type="molecule type" value="Genomic_DNA"/>
</dbReference>
<dbReference type="SUPFAM" id="SSF54523">
    <property type="entry name" value="Pili subunits"/>
    <property type="match status" value="1"/>
</dbReference>
<dbReference type="Pfam" id="PF07963">
    <property type="entry name" value="N_methyl"/>
    <property type="match status" value="1"/>
</dbReference>
<dbReference type="AlphaFoldDB" id="A0A853IXP9"/>
<sequence>MSPRCQARHLGRQRAARGFTLVELMVAIALGLVLLTVLVSLIISSVTNRSELDKSSRQIENGRYALETLVNDIQMAGFKGQTGIQSWDRVMPAACPANTADLGYTSTAGSPQKVPLPVVGLTDVPSCLASAASGANVKTGTGMLLVTRASSEVLAPVAAQPGEHYIQVSTCEDDPLSFEAGPLLPPTQPEATVLRPSSNCGRRTAAAATWPACASWCIASISSATATSAARTPSPR</sequence>
<dbReference type="Proteomes" id="UP000589716">
    <property type="component" value="Unassembled WGS sequence"/>
</dbReference>